<evidence type="ECO:0000313" key="3">
    <source>
        <dbReference type="EMBL" id="NNJ26061.1"/>
    </source>
</evidence>
<evidence type="ECO:0000313" key="4">
    <source>
        <dbReference type="Proteomes" id="UP000609651"/>
    </source>
</evidence>
<dbReference type="InterPro" id="IPR045584">
    <property type="entry name" value="Pilin-like"/>
</dbReference>
<dbReference type="Pfam" id="PF07963">
    <property type="entry name" value="N_methyl"/>
    <property type="match status" value="1"/>
</dbReference>
<name>A0ABX1VF69_9PLAN</name>
<protein>
    <recommendedName>
        <fullName evidence="2">DUF1559 domain-containing protein</fullName>
    </recommendedName>
</protein>
<proteinExistence type="predicted"/>
<dbReference type="InterPro" id="IPR012902">
    <property type="entry name" value="N_methyl_site"/>
</dbReference>
<evidence type="ECO:0000259" key="2">
    <source>
        <dbReference type="Pfam" id="PF07596"/>
    </source>
</evidence>
<dbReference type="PANTHER" id="PTHR30093">
    <property type="entry name" value="GENERAL SECRETION PATHWAY PROTEIN G"/>
    <property type="match status" value="1"/>
</dbReference>
<accession>A0ABX1VF69</accession>
<keyword evidence="1" id="KW-1133">Transmembrane helix</keyword>
<dbReference type="NCBIfam" id="TIGR02532">
    <property type="entry name" value="IV_pilin_GFxxxE"/>
    <property type="match status" value="1"/>
</dbReference>
<dbReference type="RefSeq" id="WP_171186698.1">
    <property type="nucleotide sequence ID" value="NZ_WTPX01000060.1"/>
</dbReference>
<feature type="transmembrane region" description="Helical" evidence="1">
    <location>
        <begin position="12"/>
        <end position="36"/>
    </location>
</feature>
<dbReference type="InterPro" id="IPR027558">
    <property type="entry name" value="Pre_pil_HX9DG_C"/>
</dbReference>
<dbReference type="Proteomes" id="UP000609651">
    <property type="component" value="Unassembled WGS sequence"/>
</dbReference>
<keyword evidence="1" id="KW-0472">Membrane</keyword>
<dbReference type="PROSITE" id="PS00409">
    <property type="entry name" value="PROKAR_NTER_METHYL"/>
    <property type="match status" value="1"/>
</dbReference>
<dbReference type="EMBL" id="WTPX01000060">
    <property type="protein sequence ID" value="NNJ26061.1"/>
    <property type="molecule type" value="Genomic_DNA"/>
</dbReference>
<reference evidence="3 4" key="1">
    <citation type="journal article" date="2020" name="Syst. Appl. Microbiol.">
        <title>Alienimonas chondri sp. nov., a novel planctomycete isolated from the biofilm of the red alga Chondrus crispus.</title>
        <authorList>
            <person name="Vitorino I."/>
            <person name="Albuquerque L."/>
            <person name="Wiegand S."/>
            <person name="Kallscheuer N."/>
            <person name="da Costa M.S."/>
            <person name="Lobo-da-Cunha A."/>
            <person name="Jogler C."/>
            <person name="Lage O.M."/>
        </authorList>
    </citation>
    <scope>NUCLEOTIDE SEQUENCE [LARGE SCALE GENOMIC DNA]</scope>
    <source>
        <strain evidence="3 4">LzC2</strain>
    </source>
</reference>
<dbReference type="NCBIfam" id="TIGR04294">
    <property type="entry name" value="pre_pil_HX9DG"/>
    <property type="match status" value="1"/>
</dbReference>
<evidence type="ECO:0000256" key="1">
    <source>
        <dbReference type="SAM" id="Phobius"/>
    </source>
</evidence>
<comment type="caution">
    <text evidence="3">The sequence shown here is derived from an EMBL/GenBank/DDBJ whole genome shotgun (WGS) entry which is preliminary data.</text>
</comment>
<dbReference type="InterPro" id="IPR011453">
    <property type="entry name" value="DUF1559"/>
</dbReference>
<dbReference type="SUPFAM" id="SSF54523">
    <property type="entry name" value="Pili subunits"/>
    <property type="match status" value="1"/>
</dbReference>
<organism evidence="3 4">
    <name type="scientific">Alienimonas chondri</name>
    <dbReference type="NCBI Taxonomy" id="2681879"/>
    <lineage>
        <taxon>Bacteria</taxon>
        <taxon>Pseudomonadati</taxon>
        <taxon>Planctomycetota</taxon>
        <taxon>Planctomycetia</taxon>
        <taxon>Planctomycetales</taxon>
        <taxon>Planctomycetaceae</taxon>
        <taxon>Alienimonas</taxon>
    </lineage>
</organism>
<dbReference type="Pfam" id="PF07596">
    <property type="entry name" value="SBP_bac_10"/>
    <property type="match status" value="1"/>
</dbReference>
<feature type="domain" description="DUF1559" evidence="2">
    <location>
        <begin position="37"/>
        <end position="321"/>
    </location>
</feature>
<dbReference type="PANTHER" id="PTHR30093:SF2">
    <property type="entry name" value="TYPE II SECRETION SYSTEM PROTEIN H"/>
    <property type="match status" value="1"/>
</dbReference>
<keyword evidence="4" id="KW-1185">Reference proteome</keyword>
<gene>
    <name evidence="3" type="ORF">LzC2_21400</name>
</gene>
<keyword evidence="1" id="KW-0812">Transmembrane</keyword>
<dbReference type="Gene3D" id="3.30.700.10">
    <property type="entry name" value="Glycoprotein, Type 4 Pilin"/>
    <property type="match status" value="1"/>
</dbReference>
<sequence>MTSRVSKNRRSGFTLIELLVVIAIIAVLVSLLLPAVQQAREAARRSQCKNNLKQIALALHNHHGTHKSFPPGITSANPSATLWNLGGIQEPSYHGPNWASNILAELELAALDRDLVECVKKYNNTSDYCEFEPSRLSTFTPVVYRCPSAETAELLYTGWSTDEQSKGNYGANYGSDNLYSFQSKSTAGMFDINQISGQGEGLSEMGRGEGTRFGEVKDGTTNTVAISELLTVESTKDSRGVWFGGWMGAAAFSARHVPNSDGTDRVPGCDDSSLKDDDRLICTENFSDQDNWASARSDHSGGVNAAMADGSVQFISDSIALETWQALCTRNGGEVVEDAL</sequence>